<evidence type="ECO:0000313" key="3">
    <source>
        <dbReference type="Proteomes" id="UP001151529"/>
    </source>
</evidence>
<comment type="caution">
    <text evidence="2">The sequence shown here is derived from an EMBL/GenBank/DDBJ whole genome shotgun (WGS) entry which is preliminary data.</text>
</comment>
<keyword evidence="3" id="KW-1185">Reference proteome</keyword>
<sequence length="70" mass="7384">MGLVPPKGSMTSIQNFLVMLLIVVLAFMGNANGQAPPAPKNQKERVAICCMKLFKFIAVGSCCGEGEGEP</sequence>
<protein>
    <submittedName>
        <fullName evidence="2">Uncharacterized protein</fullName>
    </submittedName>
</protein>
<dbReference type="EMBL" id="JAPFFL010000015">
    <property type="protein sequence ID" value="KAJ6677354.1"/>
    <property type="molecule type" value="Genomic_DNA"/>
</dbReference>
<reference evidence="2" key="2">
    <citation type="journal article" date="2023" name="Int. J. Mol. Sci.">
        <title>De Novo Assembly and Annotation of 11 Diverse Shrub Willow (Salix) Genomes Reveals Novel Gene Organization in Sex-Linked Regions.</title>
        <authorList>
            <person name="Hyden B."/>
            <person name="Feng K."/>
            <person name="Yates T.B."/>
            <person name="Jawdy S."/>
            <person name="Cereghino C."/>
            <person name="Smart L.B."/>
            <person name="Muchero W."/>
        </authorList>
    </citation>
    <scope>NUCLEOTIDE SEQUENCE [LARGE SCALE GENOMIC DNA]</scope>
    <source>
        <tissue evidence="2">Shoot tip</tissue>
    </source>
</reference>
<evidence type="ECO:0000256" key="1">
    <source>
        <dbReference type="SAM" id="SignalP"/>
    </source>
</evidence>
<accession>A0A9Q0NX12</accession>
<reference evidence="2" key="1">
    <citation type="submission" date="2022-11" db="EMBL/GenBank/DDBJ databases">
        <authorList>
            <person name="Hyden B.L."/>
            <person name="Feng K."/>
            <person name="Yates T."/>
            <person name="Jawdy S."/>
            <person name="Smart L.B."/>
            <person name="Muchero W."/>
        </authorList>
    </citation>
    <scope>NUCLEOTIDE SEQUENCE</scope>
    <source>
        <tissue evidence="2">Shoot tip</tissue>
    </source>
</reference>
<feature type="signal peptide" evidence="1">
    <location>
        <begin position="1"/>
        <end position="33"/>
    </location>
</feature>
<feature type="chain" id="PRO_5040215019" evidence="1">
    <location>
        <begin position="34"/>
        <end position="70"/>
    </location>
</feature>
<dbReference type="Proteomes" id="UP001151529">
    <property type="component" value="Chromosome 15Z"/>
</dbReference>
<gene>
    <name evidence="2" type="ORF">OIU85_010515</name>
</gene>
<evidence type="ECO:0000313" key="2">
    <source>
        <dbReference type="EMBL" id="KAJ6677354.1"/>
    </source>
</evidence>
<proteinExistence type="predicted"/>
<organism evidence="2 3">
    <name type="scientific">Salix viminalis</name>
    <name type="common">Common osier</name>
    <name type="synonym">Basket willow</name>
    <dbReference type="NCBI Taxonomy" id="40686"/>
    <lineage>
        <taxon>Eukaryota</taxon>
        <taxon>Viridiplantae</taxon>
        <taxon>Streptophyta</taxon>
        <taxon>Embryophyta</taxon>
        <taxon>Tracheophyta</taxon>
        <taxon>Spermatophyta</taxon>
        <taxon>Magnoliopsida</taxon>
        <taxon>eudicotyledons</taxon>
        <taxon>Gunneridae</taxon>
        <taxon>Pentapetalae</taxon>
        <taxon>rosids</taxon>
        <taxon>fabids</taxon>
        <taxon>Malpighiales</taxon>
        <taxon>Salicaceae</taxon>
        <taxon>Saliceae</taxon>
        <taxon>Salix</taxon>
    </lineage>
</organism>
<dbReference type="AlphaFoldDB" id="A0A9Q0NX12"/>
<name>A0A9Q0NX12_SALVM</name>
<keyword evidence="1" id="KW-0732">Signal</keyword>